<dbReference type="InterPro" id="IPR005754">
    <property type="entry name" value="Sortase"/>
</dbReference>
<dbReference type="EC" id="3.4.22.-" evidence="2"/>
<keyword evidence="1 2" id="KW-0378">Hydrolase</keyword>
<reference evidence="2" key="1">
    <citation type="submission" date="2022-01" db="EMBL/GenBank/DDBJ databases">
        <title>Whole genome-based taxonomy of the Shewanellaceae.</title>
        <authorList>
            <person name="Martin-Rodriguez A.J."/>
        </authorList>
    </citation>
    <scope>NUCLEOTIDE SEQUENCE</scope>
    <source>
        <strain evidence="2">DSM 16422</strain>
    </source>
</reference>
<dbReference type="GO" id="GO:0016787">
    <property type="term" value="F:hydrolase activity"/>
    <property type="evidence" value="ECO:0007669"/>
    <property type="project" value="UniProtKB-KW"/>
</dbReference>
<dbReference type="NCBIfam" id="TIGR03784">
    <property type="entry name" value="marine_sortase"/>
    <property type="match status" value="1"/>
</dbReference>
<sequence length="174" mass="19435">MQAKAHFAQYLIERAFEKTLVDHQPHKPWSWADTHPVAKMRFISQNEQMIEDDVFVLAGLSGRTLAFGPGLYLGGAGAGEQGNTVIAGHRDSHFLKLKYLQVGDVIEIQNTQGVYSQYQVTELRVVNENQIEEMAASDDSRLTLITCYPFEQLSANASQRYIVEAKATSTANMI</sequence>
<evidence type="ECO:0000313" key="3">
    <source>
        <dbReference type="Proteomes" id="UP001139333"/>
    </source>
</evidence>
<organism evidence="2 3">
    <name type="scientific">Shewanella gaetbuli</name>
    <dbReference type="NCBI Taxonomy" id="220752"/>
    <lineage>
        <taxon>Bacteria</taxon>
        <taxon>Pseudomonadati</taxon>
        <taxon>Pseudomonadota</taxon>
        <taxon>Gammaproteobacteria</taxon>
        <taxon>Alteromonadales</taxon>
        <taxon>Shewanellaceae</taxon>
        <taxon>Shewanella</taxon>
    </lineage>
</organism>
<dbReference type="CDD" id="cd05828">
    <property type="entry name" value="Sortase_D_1"/>
    <property type="match status" value="1"/>
</dbReference>
<dbReference type="AlphaFoldDB" id="A0A9X2CLV1"/>
<keyword evidence="3" id="KW-1185">Reference proteome</keyword>
<dbReference type="EMBL" id="JAKIKP010000006">
    <property type="protein sequence ID" value="MCL1143000.1"/>
    <property type="molecule type" value="Genomic_DNA"/>
</dbReference>
<dbReference type="Pfam" id="PF04203">
    <property type="entry name" value="Sortase"/>
    <property type="match status" value="1"/>
</dbReference>
<proteinExistence type="predicted"/>
<gene>
    <name evidence="2" type="ORF">L2672_09870</name>
</gene>
<dbReference type="InterPro" id="IPR022445">
    <property type="entry name" value="Sortase_proteobact_type"/>
</dbReference>
<accession>A0A9X2CLV1</accession>
<dbReference type="SUPFAM" id="SSF63817">
    <property type="entry name" value="Sortase"/>
    <property type="match status" value="1"/>
</dbReference>
<dbReference type="Gene3D" id="2.40.260.10">
    <property type="entry name" value="Sortase"/>
    <property type="match status" value="1"/>
</dbReference>
<name>A0A9X2CLV1_9GAMM</name>
<dbReference type="NCBIfam" id="TIGR01076">
    <property type="entry name" value="sortase_fam"/>
    <property type="match status" value="1"/>
</dbReference>
<dbReference type="Proteomes" id="UP001139333">
    <property type="component" value="Unassembled WGS sequence"/>
</dbReference>
<protein>
    <submittedName>
        <fullName evidence="2">Class GN sortase</fullName>
        <ecNumber evidence="2">3.4.22.-</ecNumber>
    </submittedName>
</protein>
<dbReference type="InterPro" id="IPR041999">
    <property type="entry name" value="Sortase_D_1"/>
</dbReference>
<dbReference type="InterPro" id="IPR023365">
    <property type="entry name" value="Sortase_dom-sf"/>
</dbReference>
<evidence type="ECO:0000256" key="1">
    <source>
        <dbReference type="ARBA" id="ARBA00022801"/>
    </source>
</evidence>
<evidence type="ECO:0000313" key="2">
    <source>
        <dbReference type="EMBL" id="MCL1143000.1"/>
    </source>
</evidence>
<comment type="caution">
    <text evidence="2">The sequence shown here is derived from an EMBL/GenBank/DDBJ whole genome shotgun (WGS) entry which is preliminary data.</text>
</comment>